<accession>A0ACB9U3D1</accession>
<keyword evidence="2" id="KW-1185">Reference proteome</keyword>
<reference evidence="1" key="1">
    <citation type="submission" date="2022-03" db="EMBL/GenBank/DDBJ databases">
        <title>Genomic analyses of argali, domestic sheep and their hybrids provide insights into chromosomal evolution, heterosis and genetic basis of agronomic traits.</title>
        <authorList>
            <person name="Li M."/>
        </authorList>
    </citation>
    <scope>NUCLEOTIDE SEQUENCE</scope>
    <source>
        <strain evidence="1">F1 hybrid</strain>
    </source>
</reference>
<sequence>MRRRGQQDDQPATRYSALGLGGGGAQRVNKPAAQYSVPGLGGAMACPVVRPAGLERSALCRAACGSGGSRTTSQPLGCSTDCRACETGRTDDPPVPASAQARRQVPTGLLVYPPCTVTTQGSPSKRKHNRVCVDLIPASNGEINDLYVDPYTWSCWVQEDPLVFSGASSHSFIQMQKAFQSSQSL</sequence>
<proteinExistence type="predicted"/>
<name>A0ACB9U3D1_9CETA</name>
<evidence type="ECO:0000313" key="1">
    <source>
        <dbReference type="EMBL" id="KAI4557095.1"/>
    </source>
</evidence>
<dbReference type="EMBL" id="CM043050">
    <property type="protein sequence ID" value="KAI4557095.1"/>
    <property type="molecule type" value="Genomic_DNA"/>
</dbReference>
<evidence type="ECO:0000313" key="2">
    <source>
        <dbReference type="Proteomes" id="UP001057279"/>
    </source>
</evidence>
<protein>
    <submittedName>
        <fullName evidence="1">Uncharacterized protein</fullName>
    </submittedName>
</protein>
<dbReference type="Proteomes" id="UP001057279">
    <property type="component" value="Linkage Group LG25"/>
</dbReference>
<organism evidence="1 2">
    <name type="scientific">Ovis ammon polii x Ovis aries</name>
    <dbReference type="NCBI Taxonomy" id="2918886"/>
    <lineage>
        <taxon>Eukaryota</taxon>
        <taxon>Metazoa</taxon>
        <taxon>Chordata</taxon>
        <taxon>Craniata</taxon>
        <taxon>Vertebrata</taxon>
        <taxon>Euteleostomi</taxon>
        <taxon>Mammalia</taxon>
        <taxon>Eutheria</taxon>
        <taxon>Laurasiatheria</taxon>
        <taxon>Artiodactyla</taxon>
        <taxon>Ruminantia</taxon>
        <taxon>Pecora</taxon>
        <taxon>Bovidae</taxon>
        <taxon>Caprinae</taxon>
        <taxon>Ovis</taxon>
    </lineage>
</organism>
<gene>
    <name evidence="1" type="ORF">MJG53_019049</name>
</gene>
<comment type="caution">
    <text evidence="1">The sequence shown here is derived from an EMBL/GenBank/DDBJ whole genome shotgun (WGS) entry which is preliminary data.</text>
</comment>